<gene>
    <name evidence="11" type="ordered locus">AciX9_0192</name>
</gene>
<dbReference type="PIRSF" id="PIRSF001455">
    <property type="entry name" value="DHQ_synth"/>
    <property type="match status" value="1"/>
</dbReference>
<evidence type="ECO:0000256" key="5">
    <source>
        <dbReference type="ARBA" id="ARBA00023027"/>
    </source>
</evidence>
<dbReference type="GO" id="GO:0003856">
    <property type="term" value="F:3-dehydroquinate synthase activity"/>
    <property type="evidence" value="ECO:0007669"/>
    <property type="project" value="UniProtKB-EC"/>
</dbReference>
<evidence type="ECO:0000313" key="12">
    <source>
        <dbReference type="Proteomes" id="UP000000343"/>
    </source>
</evidence>
<keyword evidence="7 11" id="KW-0456">Lyase</keyword>
<evidence type="ECO:0000256" key="1">
    <source>
        <dbReference type="ARBA" id="ARBA00001911"/>
    </source>
</evidence>
<dbReference type="KEGG" id="acm:AciX9_0192"/>
<evidence type="ECO:0000256" key="3">
    <source>
        <dbReference type="ARBA" id="ARBA00022605"/>
    </source>
</evidence>
<evidence type="ECO:0000259" key="10">
    <source>
        <dbReference type="Pfam" id="PF24621"/>
    </source>
</evidence>
<dbReference type="STRING" id="1198114.AciX9_0192"/>
<evidence type="ECO:0000259" key="9">
    <source>
        <dbReference type="Pfam" id="PF01761"/>
    </source>
</evidence>
<sequence length="362" mass="39188">MSDSSRTLVINSSTGSYQVTIESHSLRKNLLHFSKAKILADEFFAPVLADLASPPLLIRAIEENKSLDVSPSIIEGLRQSGANRQTELVAIGGGIIQDLSAFIASIYMRGLTWSYLPTTILAMVDSCIGGKSSINVGPYKNLVGTFHPPHQVLIDPALAQTLPPDQQASGLIEAAKICFCRGPEAFDRHIALLPSVMMETGALEALIYNSLEAKKWFIEIDEFDNKERLLLNFGHTFGHAIEGATHFAIPHGIAVGLGILCAITYQVADGIDYSSSPRVALLELHLAEMIANSPGTPRALASMSADEMFQRFASDKKHGTEDYALILIDQAGKVVLHRVPKSPEVSNKVRAAVESVVGRFRG</sequence>
<dbReference type="PANTHER" id="PTHR43622">
    <property type="entry name" value="3-DEHYDROQUINATE SYNTHASE"/>
    <property type="match status" value="1"/>
</dbReference>
<name>E8WV91_GRATM</name>
<dbReference type="eggNOG" id="COG0337">
    <property type="taxonomic scope" value="Bacteria"/>
</dbReference>
<evidence type="ECO:0000256" key="2">
    <source>
        <dbReference type="ARBA" id="ARBA00001941"/>
    </source>
</evidence>
<evidence type="ECO:0000313" key="11">
    <source>
        <dbReference type="EMBL" id="ADW67266.1"/>
    </source>
</evidence>
<evidence type="ECO:0000256" key="7">
    <source>
        <dbReference type="ARBA" id="ARBA00023239"/>
    </source>
</evidence>
<dbReference type="InterPro" id="IPR050071">
    <property type="entry name" value="Dehydroquinate_synthase"/>
</dbReference>
<dbReference type="Pfam" id="PF24621">
    <property type="entry name" value="DHQS_C"/>
    <property type="match status" value="1"/>
</dbReference>
<accession>E8WV91</accession>
<dbReference type="CDD" id="cd08195">
    <property type="entry name" value="DHQS"/>
    <property type="match status" value="1"/>
</dbReference>
<evidence type="ECO:0000256" key="8">
    <source>
        <dbReference type="ARBA" id="ARBA00023285"/>
    </source>
</evidence>
<evidence type="ECO:0000256" key="4">
    <source>
        <dbReference type="ARBA" id="ARBA00022723"/>
    </source>
</evidence>
<dbReference type="InterPro" id="IPR030960">
    <property type="entry name" value="DHQS/DOIS_N"/>
</dbReference>
<dbReference type="GO" id="GO:0009073">
    <property type="term" value="P:aromatic amino acid family biosynthetic process"/>
    <property type="evidence" value="ECO:0007669"/>
    <property type="project" value="UniProtKB-KW"/>
</dbReference>
<dbReference type="HOGENOM" id="CLU_001201_0_1_0"/>
<dbReference type="InterPro" id="IPR030963">
    <property type="entry name" value="DHQ_synth_fam"/>
</dbReference>
<keyword evidence="6" id="KW-0057">Aromatic amino acid biosynthesis</keyword>
<evidence type="ECO:0000256" key="6">
    <source>
        <dbReference type="ARBA" id="ARBA00023141"/>
    </source>
</evidence>
<dbReference type="OrthoDB" id="9806583at2"/>
<keyword evidence="5" id="KW-0520">NAD</keyword>
<dbReference type="Proteomes" id="UP000000343">
    <property type="component" value="Chromosome"/>
</dbReference>
<dbReference type="Gene3D" id="1.20.1090.10">
    <property type="entry name" value="Dehydroquinate synthase-like - alpha domain"/>
    <property type="match status" value="1"/>
</dbReference>
<keyword evidence="3" id="KW-0028">Amino-acid biosynthesis</keyword>
<dbReference type="EMBL" id="CP002480">
    <property type="protein sequence ID" value="ADW67266.1"/>
    <property type="molecule type" value="Genomic_DNA"/>
</dbReference>
<comment type="cofactor">
    <cofactor evidence="1">
        <name>NAD(+)</name>
        <dbReference type="ChEBI" id="CHEBI:57540"/>
    </cofactor>
</comment>
<dbReference type="SUPFAM" id="SSF56796">
    <property type="entry name" value="Dehydroquinate synthase-like"/>
    <property type="match status" value="1"/>
</dbReference>
<dbReference type="EC" id="4.2.3.4" evidence="11"/>
<dbReference type="Pfam" id="PF01761">
    <property type="entry name" value="DHQ_synthase"/>
    <property type="match status" value="1"/>
</dbReference>
<keyword evidence="12" id="KW-1185">Reference proteome</keyword>
<feature type="domain" description="3-dehydroquinate synthase N-terminal" evidence="9">
    <location>
        <begin position="57"/>
        <end position="166"/>
    </location>
</feature>
<dbReference type="GO" id="GO:0008652">
    <property type="term" value="P:amino acid biosynthetic process"/>
    <property type="evidence" value="ECO:0007669"/>
    <property type="project" value="UniProtKB-KW"/>
</dbReference>
<keyword evidence="8" id="KW-0170">Cobalt</keyword>
<proteinExistence type="predicted"/>
<dbReference type="InterPro" id="IPR056179">
    <property type="entry name" value="DHQS_C"/>
</dbReference>
<dbReference type="GO" id="GO:0046872">
    <property type="term" value="F:metal ion binding"/>
    <property type="evidence" value="ECO:0007669"/>
    <property type="project" value="UniProtKB-KW"/>
</dbReference>
<protein>
    <submittedName>
        <fullName evidence="11">3-dehydroquinate synthase</fullName>
        <ecNumber evidence="11">4.2.3.4</ecNumber>
    </submittedName>
</protein>
<dbReference type="PaxDb" id="1198114-AciX9_0192"/>
<keyword evidence="4" id="KW-0479">Metal-binding</keyword>
<reference evidence="12" key="1">
    <citation type="submission" date="2011-01" db="EMBL/GenBank/DDBJ databases">
        <title>Complete sequence of chromosome of Acidobacterium sp. MP5ACTX9.</title>
        <authorList>
            <consortium name="US DOE Joint Genome Institute"/>
            <person name="Lucas S."/>
            <person name="Copeland A."/>
            <person name="Lapidus A."/>
            <person name="Cheng J.-F."/>
            <person name="Goodwin L."/>
            <person name="Pitluck S."/>
            <person name="Teshima H."/>
            <person name="Detter J.C."/>
            <person name="Han C."/>
            <person name="Tapia R."/>
            <person name="Land M."/>
            <person name="Hauser L."/>
            <person name="Kyrpides N."/>
            <person name="Ivanova N."/>
            <person name="Ovchinnikova G."/>
            <person name="Pagani I."/>
            <person name="Rawat S.R."/>
            <person name="Mannisto M."/>
            <person name="Haggblom M.M."/>
            <person name="Woyke T."/>
        </authorList>
    </citation>
    <scope>NUCLEOTIDE SEQUENCE [LARGE SCALE GENOMIC DNA]</scope>
    <source>
        <strain evidence="12">MP5ACTX9</strain>
    </source>
</reference>
<dbReference type="Gene3D" id="3.40.50.1970">
    <property type="match status" value="1"/>
</dbReference>
<dbReference type="PANTHER" id="PTHR43622:SF7">
    <property type="entry name" value="3-DEHYDROQUINATE SYNTHASE, CHLOROPLASTIC"/>
    <property type="match status" value="1"/>
</dbReference>
<comment type="cofactor">
    <cofactor evidence="2">
        <name>Co(2+)</name>
        <dbReference type="ChEBI" id="CHEBI:48828"/>
    </cofactor>
</comment>
<dbReference type="AlphaFoldDB" id="E8WV91"/>
<feature type="domain" description="3-dehydroquinate synthase C-terminal" evidence="10">
    <location>
        <begin position="170"/>
        <end position="317"/>
    </location>
</feature>
<organism evidence="12">
    <name type="scientific">Granulicella tundricola (strain ATCC BAA-1859 / DSM 23138 / MP5ACTX9)</name>
    <dbReference type="NCBI Taxonomy" id="1198114"/>
    <lineage>
        <taxon>Bacteria</taxon>
        <taxon>Pseudomonadati</taxon>
        <taxon>Acidobacteriota</taxon>
        <taxon>Terriglobia</taxon>
        <taxon>Terriglobales</taxon>
        <taxon>Acidobacteriaceae</taxon>
        <taxon>Granulicella</taxon>
    </lineage>
</organism>